<feature type="signal peptide" evidence="1">
    <location>
        <begin position="1"/>
        <end position="27"/>
    </location>
</feature>
<keyword evidence="4" id="KW-1185">Reference proteome</keyword>
<dbReference type="RefSeq" id="WP_261959694.1">
    <property type="nucleotide sequence ID" value="NZ_BAAAXA010000001.1"/>
</dbReference>
<dbReference type="AlphaFoldDB" id="A0A9W6KEF2"/>
<feature type="domain" description="Peptidoglycan binding-like" evidence="2">
    <location>
        <begin position="67"/>
        <end position="121"/>
    </location>
</feature>
<dbReference type="SUPFAM" id="SSF47090">
    <property type="entry name" value="PGBD-like"/>
    <property type="match status" value="1"/>
</dbReference>
<dbReference type="InterPro" id="IPR036365">
    <property type="entry name" value="PGBD-like_sf"/>
</dbReference>
<reference evidence="3" key="1">
    <citation type="journal article" date="2014" name="Int. J. Syst. Evol. Microbiol.">
        <title>Complete genome sequence of Corynebacterium casei LMG S-19264T (=DSM 44701T), isolated from a smear-ripened cheese.</title>
        <authorList>
            <consortium name="US DOE Joint Genome Institute (JGI-PGF)"/>
            <person name="Walter F."/>
            <person name="Albersmeier A."/>
            <person name="Kalinowski J."/>
            <person name="Ruckert C."/>
        </authorList>
    </citation>
    <scope>NUCLEOTIDE SEQUENCE</scope>
    <source>
        <strain evidence="3">VKM Ac-1321</strain>
    </source>
</reference>
<evidence type="ECO:0000313" key="3">
    <source>
        <dbReference type="EMBL" id="GLK99777.1"/>
    </source>
</evidence>
<dbReference type="Proteomes" id="UP001143480">
    <property type="component" value="Unassembled WGS sequence"/>
</dbReference>
<sequence>MFSRVMAGAFAATVVAAVLVAPGAAQAAAPQCNQGSWWGTSVASYPYVYNPTFNNNLDCVLGQGSAGSAVTALQNSLRKCNGQNITVDGIFGAGTRQAVINVQRAYGLTQDGVYGRQTNLAMNWSFNAGTDINSASACYNPA</sequence>
<protein>
    <recommendedName>
        <fullName evidence="2">Peptidoglycan binding-like domain-containing protein</fullName>
    </recommendedName>
</protein>
<comment type="caution">
    <text evidence="3">The sequence shown here is derived from an EMBL/GenBank/DDBJ whole genome shotgun (WGS) entry which is preliminary data.</text>
</comment>
<evidence type="ECO:0000256" key="1">
    <source>
        <dbReference type="SAM" id="SignalP"/>
    </source>
</evidence>
<organism evidence="3 4">
    <name type="scientific">Dactylosporangium matsuzakiense</name>
    <dbReference type="NCBI Taxonomy" id="53360"/>
    <lineage>
        <taxon>Bacteria</taxon>
        <taxon>Bacillati</taxon>
        <taxon>Actinomycetota</taxon>
        <taxon>Actinomycetes</taxon>
        <taxon>Micromonosporales</taxon>
        <taxon>Micromonosporaceae</taxon>
        <taxon>Dactylosporangium</taxon>
    </lineage>
</organism>
<proteinExistence type="predicted"/>
<gene>
    <name evidence="3" type="ORF">GCM10017581_015180</name>
</gene>
<feature type="chain" id="PRO_5040995553" description="Peptidoglycan binding-like domain-containing protein" evidence="1">
    <location>
        <begin position="28"/>
        <end position="142"/>
    </location>
</feature>
<reference evidence="3" key="2">
    <citation type="submission" date="2023-01" db="EMBL/GenBank/DDBJ databases">
        <authorList>
            <person name="Sun Q."/>
            <person name="Evtushenko L."/>
        </authorList>
    </citation>
    <scope>NUCLEOTIDE SEQUENCE</scope>
    <source>
        <strain evidence="3">VKM Ac-1321</strain>
    </source>
</reference>
<dbReference type="InterPro" id="IPR036366">
    <property type="entry name" value="PGBDSf"/>
</dbReference>
<keyword evidence="1" id="KW-0732">Signal</keyword>
<accession>A0A9W6KEF2</accession>
<evidence type="ECO:0000259" key="2">
    <source>
        <dbReference type="Pfam" id="PF01471"/>
    </source>
</evidence>
<dbReference type="Pfam" id="PF01471">
    <property type="entry name" value="PG_binding_1"/>
    <property type="match status" value="1"/>
</dbReference>
<evidence type="ECO:0000313" key="4">
    <source>
        <dbReference type="Proteomes" id="UP001143480"/>
    </source>
</evidence>
<name>A0A9W6KEF2_9ACTN</name>
<dbReference type="EMBL" id="BSFP01000005">
    <property type="protein sequence ID" value="GLK99777.1"/>
    <property type="molecule type" value="Genomic_DNA"/>
</dbReference>
<dbReference type="Gene3D" id="1.10.101.10">
    <property type="entry name" value="PGBD-like superfamily/PGBD"/>
    <property type="match status" value="1"/>
</dbReference>
<dbReference type="InterPro" id="IPR002477">
    <property type="entry name" value="Peptidoglycan-bd-like"/>
</dbReference>